<name>A0A833ECQ1_CALS0</name>
<comment type="caution">
    <text evidence="2">The sequence shown here is derived from an EMBL/GenBank/DDBJ whole genome shotgun (WGS) entry which is preliminary data.</text>
</comment>
<dbReference type="InterPro" id="IPR029044">
    <property type="entry name" value="Nucleotide-diphossugar_trans"/>
</dbReference>
<evidence type="ECO:0000313" key="3">
    <source>
        <dbReference type="Proteomes" id="UP000608579"/>
    </source>
</evidence>
<accession>A0A833ECQ1</accession>
<dbReference type="Pfam" id="PF12804">
    <property type="entry name" value="NTP_transf_3"/>
    <property type="match status" value="1"/>
</dbReference>
<dbReference type="EMBL" id="DQVM01000157">
    <property type="protein sequence ID" value="HIQ30469.1"/>
    <property type="molecule type" value="Genomic_DNA"/>
</dbReference>
<dbReference type="InterPro" id="IPR025877">
    <property type="entry name" value="MobA-like_NTP_Trfase"/>
</dbReference>
<dbReference type="Gene3D" id="3.90.550.10">
    <property type="entry name" value="Spore Coat Polysaccharide Biosynthesis Protein SpsA, Chain A"/>
    <property type="match status" value="1"/>
</dbReference>
<dbReference type="PANTHER" id="PTHR43777:SF1">
    <property type="entry name" value="MOLYBDENUM COFACTOR CYTIDYLYLTRANSFERASE"/>
    <property type="match status" value="1"/>
</dbReference>
<dbReference type="GO" id="GO:0016779">
    <property type="term" value="F:nucleotidyltransferase activity"/>
    <property type="evidence" value="ECO:0007669"/>
    <property type="project" value="UniProtKB-ARBA"/>
</dbReference>
<dbReference type="AlphaFoldDB" id="A0A833ECQ1"/>
<keyword evidence="2" id="KW-0808">Transferase</keyword>
<evidence type="ECO:0000313" key="2">
    <source>
        <dbReference type="EMBL" id="HIQ30469.1"/>
    </source>
</evidence>
<feature type="domain" description="MobA-like NTP transferase" evidence="1">
    <location>
        <begin position="7"/>
        <end position="163"/>
    </location>
</feature>
<reference evidence="2" key="1">
    <citation type="journal article" date="2020" name="ISME J.">
        <title>Gammaproteobacteria mediating utilization of methyl-, sulfur- and petroleum organic compounds in deep ocean hydrothermal plumes.</title>
        <authorList>
            <person name="Zhou Z."/>
            <person name="Liu Y."/>
            <person name="Pan J."/>
            <person name="Cron B.R."/>
            <person name="Toner B.M."/>
            <person name="Anantharaman K."/>
            <person name="Breier J.A."/>
            <person name="Dick G.J."/>
            <person name="Li M."/>
        </authorList>
    </citation>
    <scope>NUCLEOTIDE SEQUENCE</scope>
    <source>
        <strain evidence="2">SZUA-1515</strain>
    </source>
</reference>
<organism evidence="2 3">
    <name type="scientific">Caldiarchaeum subterraneum</name>
    <dbReference type="NCBI Taxonomy" id="311458"/>
    <lineage>
        <taxon>Archaea</taxon>
        <taxon>Nitrososphaerota</taxon>
        <taxon>Candidatus Caldarchaeales</taxon>
        <taxon>Candidatus Caldarchaeaceae</taxon>
        <taxon>Candidatus Caldarchaeum</taxon>
    </lineage>
</organism>
<dbReference type="CDD" id="cd04182">
    <property type="entry name" value="GT_2_like_f"/>
    <property type="match status" value="1"/>
</dbReference>
<dbReference type="PANTHER" id="PTHR43777">
    <property type="entry name" value="MOLYBDENUM COFACTOR CYTIDYLYLTRANSFERASE"/>
    <property type="match status" value="1"/>
</dbReference>
<evidence type="ECO:0000259" key="1">
    <source>
        <dbReference type="Pfam" id="PF12804"/>
    </source>
</evidence>
<proteinExistence type="predicted"/>
<dbReference type="SUPFAM" id="SSF53448">
    <property type="entry name" value="Nucleotide-diphospho-sugar transferases"/>
    <property type="match status" value="1"/>
</dbReference>
<sequence>MVDVAASIMAAGLSTRFKADKLEAGLGGKPVISWVLEAVEEAGITRRSAVVRRGRLVDLCSRMGFEVLINERPEEGLSSSIRIAAKWLPSGFDGLLILLGDQPLVSPYTIREIIKEFSKGSGFIVSASIDDNPVNPVVFHRSLVGELMKLRGDVGAKSIILRHLDLVKKIPVDRRELLDIDTLDSLRLAERYVRELGRLK</sequence>
<gene>
    <name evidence="2" type="ORF">EYH45_07920</name>
</gene>
<protein>
    <submittedName>
        <fullName evidence="2">Nucleotidyltransferase family protein</fullName>
    </submittedName>
</protein>
<dbReference type="Proteomes" id="UP000608579">
    <property type="component" value="Unassembled WGS sequence"/>
</dbReference>